<protein>
    <recommendedName>
        <fullName evidence="2">Acyl-protein synthetase LuxE domain-containing protein</fullName>
    </recommendedName>
</protein>
<organism evidence="1">
    <name type="scientific">Cupriavidus necator</name>
    <name type="common">Alcaligenes eutrophus</name>
    <name type="synonym">Ralstonia eutropha</name>
    <dbReference type="NCBI Taxonomy" id="106590"/>
    <lineage>
        <taxon>Bacteria</taxon>
        <taxon>Pseudomonadati</taxon>
        <taxon>Pseudomonadota</taxon>
        <taxon>Betaproteobacteria</taxon>
        <taxon>Burkholderiales</taxon>
        <taxon>Burkholderiaceae</taxon>
        <taxon>Cupriavidus</taxon>
    </lineage>
</organism>
<reference evidence="1" key="1">
    <citation type="submission" date="2016-09" db="EMBL/GenBank/DDBJ databases">
        <authorList>
            <person name="Capua I."/>
            <person name="De Benedictis P."/>
            <person name="Joannis T."/>
            <person name="Lombin L.H."/>
            <person name="Cattoli G."/>
        </authorList>
    </citation>
    <scope>NUCLEOTIDE SEQUENCE</scope>
    <source>
        <strain evidence="1">B9</strain>
    </source>
</reference>
<sequence>MSTAEMSLEKKADLLLQDPAALANHSCHAWQHLPREEIDAIQLAALRRRFALLRDRVPVLKKLADAEGVTQIDQLNDVVPLLFEHTVFKSYPPSLLEKKSFGQINKWLGKLVTPDMAERIAAADVSGCQGLDDWFAAMDQAVPELRISHTSGTSGTVSFLPNSVREWEKAAAIRKLFVWKQEGADMPDPNLHTVYPYFHKGYLSHVRANEFMIRALLPGEQNFHAAYPATLSSDMLHLGARIRAAHAKGTLDRLEISPELRQKKKAFDQLQAEMPQHLASFFEDAATRLRGKRVYIGATWNLLHGMAKAGLERGLDGMFHPDSFITTTGGAKGVVQPEGWREDVLRFTGVSRLNETYAMSELVSGSNPRCEHGNFHFTHTVIPFVLDPETSKPLPRAGRVTGRAAFYDLGADIHWGGFITGDEVTVEWDKPCTCGRPSRYVTGGVQRYSEKNGGDDKITCAATEGSHREAMDFLNTVEQ</sequence>
<name>A0A1K0JCA0_CUPNE</name>
<evidence type="ECO:0000313" key="1">
    <source>
        <dbReference type="EMBL" id="SCU76750.1"/>
    </source>
</evidence>
<dbReference type="Gene3D" id="3.40.50.12780">
    <property type="entry name" value="N-terminal domain of ligase-like"/>
    <property type="match status" value="2"/>
</dbReference>
<evidence type="ECO:0008006" key="2">
    <source>
        <dbReference type="Google" id="ProtNLM"/>
    </source>
</evidence>
<dbReference type="EMBL" id="FMSH01000272">
    <property type="protein sequence ID" value="SCU76750.1"/>
    <property type="molecule type" value="Genomic_DNA"/>
</dbReference>
<dbReference type="InterPro" id="IPR042099">
    <property type="entry name" value="ANL_N_sf"/>
</dbReference>
<gene>
    <name evidence="1" type="ORF">CNECB9_3430014</name>
</gene>
<proteinExistence type="predicted"/>
<accession>A0A1K0JCA0</accession>
<dbReference type="AlphaFoldDB" id="A0A1K0JCA0"/>
<dbReference type="RefSeq" id="WP_340526472.1">
    <property type="nucleotide sequence ID" value="NZ_FMSH01000272.1"/>
</dbReference>